<dbReference type="GO" id="GO:0046872">
    <property type="term" value="F:metal ion binding"/>
    <property type="evidence" value="ECO:0007669"/>
    <property type="project" value="InterPro"/>
</dbReference>
<name>A0A271J4Y2_9BACT</name>
<accession>A0A271J4Y2</accession>
<dbReference type="Pfam" id="PF07478">
    <property type="entry name" value="Dala_Dala_lig_C"/>
    <property type="match status" value="1"/>
</dbReference>
<dbReference type="GO" id="GO:0008716">
    <property type="term" value="F:D-alanine-D-alanine ligase activity"/>
    <property type="evidence" value="ECO:0007669"/>
    <property type="project" value="InterPro"/>
</dbReference>
<organism evidence="5 6">
    <name type="scientific">Rubrivirga marina</name>
    <dbReference type="NCBI Taxonomy" id="1196024"/>
    <lineage>
        <taxon>Bacteria</taxon>
        <taxon>Pseudomonadati</taxon>
        <taxon>Rhodothermota</taxon>
        <taxon>Rhodothermia</taxon>
        <taxon>Rhodothermales</taxon>
        <taxon>Rubricoccaceae</taxon>
        <taxon>Rubrivirga</taxon>
    </lineage>
</organism>
<dbReference type="PROSITE" id="PS50975">
    <property type="entry name" value="ATP_GRASP"/>
    <property type="match status" value="1"/>
</dbReference>
<reference evidence="5 6" key="1">
    <citation type="submission" date="2016-11" db="EMBL/GenBank/DDBJ databases">
        <title>Study of marine rhodopsin-containing bacteria.</title>
        <authorList>
            <person name="Yoshizawa S."/>
            <person name="Kumagai Y."/>
            <person name="Kogure K."/>
        </authorList>
    </citation>
    <scope>NUCLEOTIDE SEQUENCE [LARGE SCALE GENOMIC DNA]</scope>
    <source>
        <strain evidence="5 6">SAORIC-28</strain>
    </source>
</reference>
<evidence type="ECO:0000313" key="6">
    <source>
        <dbReference type="Proteomes" id="UP000216339"/>
    </source>
</evidence>
<comment type="caution">
    <text evidence="5">The sequence shown here is derived from an EMBL/GenBank/DDBJ whole genome shotgun (WGS) entry which is preliminary data.</text>
</comment>
<keyword evidence="3" id="KW-0547">Nucleotide-binding</keyword>
<proteinExistence type="inferred from homology"/>
<protein>
    <recommendedName>
        <fullName evidence="4">ATP-grasp domain-containing protein</fullName>
    </recommendedName>
</protein>
<dbReference type="Gene3D" id="3.30.470.20">
    <property type="entry name" value="ATP-grasp fold, B domain"/>
    <property type="match status" value="1"/>
</dbReference>
<evidence type="ECO:0000256" key="2">
    <source>
        <dbReference type="ARBA" id="ARBA00022598"/>
    </source>
</evidence>
<keyword evidence="2" id="KW-0436">Ligase</keyword>
<dbReference type="Gene3D" id="3.30.1490.20">
    <property type="entry name" value="ATP-grasp fold, A domain"/>
    <property type="match status" value="1"/>
</dbReference>
<evidence type="ECO:0000259" key="4">
    <source>
        <dbReference type="PROSITE" id="PS50975"/>
    </source>
</evidence>
<gene>
    <name evidence="5" type="ORF">BSZ37_18880</name>
</gene>
<dbReference type="InterPro" id="IPR011095">
    <property type="entry name" value="Dala_Dala_lig_C"/>
</dbReference>
<dbReference type="InterPro" id="IPR011761">
    <property type="entry name" value="ATP-grasp"/>
</dbReference>
<dbReference type="PANTHER" id="PTHR23132">
    <property type="entry name" value="D-ALANINE--D-ALANINE LIGASE"/>
    <property type="match status" value="1"/>
</dbReference>
<dbReference type="Proteomes" id="UP000216339">
    <property type="component" value="Unassembled WGS sequence"/>
</dbReference>
<feature type="domain" description="ATP-grasp" evidence="4">
    <location>
        <begin position="123"/>
        <end position="327"/>
    </location>
</feature>
<evidence type="ECO:0000256" key="3">
    <source>
        <dbReference type="PROSITE-ProRule" id="PRU00409"/>
    </source>
</evidence>
<comment type="similarity">
    <text evidence="1">Belongs to the D-alanine--D-alanine ligase family.</text>
</comment>
<keyword evidence="6" id="KW-1185">Reference proteome</keyword>
<dbReference type="AlphaFoldDB" id="A0A271J4Y2"/>
<dbReference type="InterPro" id="IPR013815">
    <property type="entry name" value="ATP_grasp_subdomain_1"/>
</dbReference>
<sequence length="354" mass="36323">MSVAESRNGPLRVGLCYDRFGDAPRPPGAPPDWDAEYEPEETVAALEAALRRLGHEPVRLGNAAAVLARMPDLGVDAAVNIAESYGSRNREAHVPVLLELAGVPCVGSDALSLSVSLDKHLTKTVVAAAGVGVPPGGVVPLGADAGALVEAAGLAFPLMAKPRYEGTAKGITPSSRCETSDGLVAEVARQHALYGQDVVVEAFVDGAEWTVGVVGTGDGARALPALQRAVEPRSGIGVHALPGDPDYVIGGALTPELEERLGDAALAAHRALECRDFSRSDFRVAADGVPVFIEINPLPTFAPDGTFAILAELDGQPYDAFLADVLGAALDRALADSARLGAEAGGGGPPANDR</sequence>
<evidence type="ECO:0000256" key="1">
    <source>
        <dbReference type="ARBA" id="ARBA00010871"/>
    </source>
</evidence>
<evidence type="ECO:0000313" key="5">
    <source>
        <dbReference type="EMBL" id="PAP78337.1"/>
    </source>
</evidence>
<dbReference type="PANTHER" id="PTHR23132:SF23">
    <property type="entry name" value="D-ALANINE--D-ALANINE LIGASE B"/>
    <property type="match status" value="1"/>
</dbReference>
<keyword evidence="3" id="KW-0067">ATP-binding</keyword>
<dbReference type="SUPFAM" id="SSF56059">
    <property type="entry name" value="Glutathione synthetase ATP-binding domain-like"/>
    <property type="match status" value="1"/>
</dbReference>
<dbReference type="EMBL" id="MQWD01000001">
    <property type="protein sequence ID" value="PAP78337.1"/>
    <property type="molecule type" value="Genomic_DNA"/>
</dbReference>
<dbReference type="GO" id="GO:0005524">
    <property type="term" value="F:ATP binding"/>
    <property type="evidence" value="ECO:0007669"/>
    <property type="project" value="UniProtKB-UniRule"/>
</dbReference>